<proteinExistence type="predicted"/>
<dbReference type="Proteomes" id="UP000266568">
    <property type="component" value="Unassembled WGS sequence"/>
</dbReference>
<keyword evidence="3" id="KW-1185">Reference proteome</keyword>
<dbReference type="EMBL" id="QXDC01000002">
    <property type="protein sequence ID" value="RIA45840.1"/>
    <property type="molecule type" value="Genomic_DNA"/>
</dbReference>
<reference evidence="2 3" key="1">
    <citation type="submission" date="2018-08" db="EMBL/GenBank/DDBJ databases">
        <title>Genomic Encyclopedia of Type Strains, Phase IV (KMG-IV): sequencing the most valuable type-strain genomes for metagenomic binning, comparative biology and taxonomic classification.</title>
        <authorList>
            <person name="Goeker M."/>
        </authorList>
    </citation>
    <scope>NUCLEOTIDE SEQUENCE [LARGE SCALE GENOMIC DNA]</scope>
    <source>
        <strain evidence="2 3">DSM 25527</strain>
    </source>
</reference>
<protein>
    <submittedName>
        <fullName evidence="2">Nicotinamide-nucleotide amidase</fullName>
    </submittedName>
</protein>
<dbReference type="Pfam" id="PF02464">
    <property type="entry name" value="CinA"/>
    <property type="match status" value="1"/>
</dbReference>
<evidence type="ECO:0000313" key="3">
    <source>
        <dbReference type="Proteomes" id="UP000266568"/>
    </source>
</evidence>
<dbReference type="InterPro" id="IPR036653">
    <property type="entry name" value="CinA-like_C"/>
</dbReference>
<name>A0A397P8G1_9SPHN</name>
<feature type="domain" description="CinA C-terminal" evidence="1">
    <location>
        <begin position="12"/>
        <end position="165"/>
    </location>
</feature>
<comment type="caution">
    <text evidence="2">The sequence shown here is derived from an EMBL/GenBank/DDBJ whole genome shotgun (WGS) entry which is preliminary data.</text>
</comment>
<dbReference type="OrthoDB" id="9801454at2"/>
<dbReference type="InterPro" id="IPR008136">
    <property type="entry name" value="CinA_C"/>
</dbReference>
<dbReference type="Gene3D" id="3.90.950.20">
    <property type="entry name" value="CinA-like"/>
    <property type="match status" value="1"/>
</dbReference>
<sequence>MDTILPAELVEAARRVVDANQAAGRRVALAESCTGGLVCAALTEIPGSSEVLDAGYVTYSNEAKLASLHVSSDVIETFGSVSIAVAWSMAQGVLEQSGADVAVAITGIAGPGGGSEKKPVGRVVFARAERGADPADVIADAKDFGDQGRGGVRLQAALCALELLMPDVEPFASAP</sequence>
<dbReference type="RefSeq" id="WP_119034329.1">
    <property type="nucleotide sequence ID" value="NZ_QXDC01000002.1"/>
</dbReference>
<dbReference type="AlphaFoldDB" id="A0A397P8G1"/>
<dbReference type="SUPFAM" id="SSF142433">
    <property type="entry name" value="CinA-like"/>
    <property type="match status" value="1"/>
</dbReference>
<organism evidence="2 3">
    <name type="scientific">Hephaestia caeni</name>
    <dbReference type="NCBI Taxonomy" id="645617"/>
    <lineage>
        <taxon>Bacteria</taxon>
        <taxon>Pseudomonadati</taxon>
        <taxon>Pseudomonadota</taxon>
        <taxon>Alphaproteobacteria</taxon>
        <taxon>Sphingomonadales</taxon>
        <taxon>Sphingomonadaceae</taxon>
        <taxon>Hephaestia</taxon>
    </lineage>
</organism>
<dbReference type="NCBIfam" id="TIGR00199">
    <property type="entry name" value="PncC_domain"/>
    <property type="match status" value="1"/>
</dbReference>
<accession>A0A397P8G1</accession>
<gene>
    <name evidence="2" type="ORF">DFR49_0368</name>
</gene>
<evidence type="ECO:0000313" key="2">
    <source>
        <dbReference type="EMBL" id="RIA45840.1"/>
    </source>
</evidence>
<evidence type="ECO:0000259" key="1">
    <source>
        <dbReference type="Pfam" id="PF02464"/>
    </source>
</evidence>